<feature type="non-terminal residue" evidence="2">
    <location>
        <position position="176"/>
    </location>
</feature>
<proteinExistence type="predicted"/>
<name>A0ABQ7X949_BRANA</name>
<accession>A0ABQ7X949</accession>
<reference evidence="2 3" key="1">
    <citation type="submission" date="2021-05" db="EMBL/GenBank/DDBJ databases">
        <title>Genome Assembly of Synthetic Allotetraploid Brassica napus Reveals Homoeologous Exchanges between Subgenomes.</title>
        <authorList>
            <person name="Davis J.T."/>
        </authorList>
    </citation>
    <scope>NUCLEOTIDE SEQUENCE [LARGE SCALE GENOMIC DNA]</scope>
    <source>
        <strain evidence="3">cv. Da-Ae</strain>
        <tissue evidence="2">Seedling</tissue>
    </source>
</reference>
<evidence type="ECO:0000313" key="3">
    <source>
        <dbReference type="Proteomes" id="UP000824890"/>
    </source>
</evidence>
<sequence>MITHLSCPKQAEESTGEEERCPEAPILFIYPKEACGHVEYDLVSKEITSPTESMQLSLKGTNISELVEQEVLTLNSDQQEKSDCEITRTAGAEQTKVSNLLPQVVSNNSEDMITHLSCPKQAEESTGEEERCPEAPILFIYPKEACGQSALETSVEYDLVSKEITSPTESMQLSLK</sequence>
<gene>
    <name evidence="2" type="ORF">HID58_093993</name>
</gene>
<dbReference type="Proteomes" id="UP000824890">
    <property type="component" value="Unassembled WGS sequence"/>
</dbReference>
<feature type="region of interest" description="Disordered" evidence="1">
    <location>
        <begin position="1"/>
        <end position="20"/>
    </location>
</feature>
<organism evidence="2 3">
    <name type="scientific">Brassica napus</name>
    <name type="common">Rape</name>
    <dbReference type="NCBI Taxonomy" id="3708"/>
    <lineage>
        <taxon>Eukaryota</taxon>
        <taxon>Viridiplantae</taxon>
        <taxon>Streptophyta</taxon>
        <taxon>Embryophyta</taxon>
        <taxon>Tracheophyta</taxon>
        <taxon>Spermatophyta</taxon>
        <taxon>Magnoliopsida</taxon>
        <taxon>eudicotyledons</taxon>
        <taxon>Gunneridae</taxon>
        <taxon>Pentapetalae</taxon>
        <taxon>rosids</taxon>
        <taxon>malvids</taxon>
        <taxon>Brassicales</taxon>
        <taxon>Brassicaceae</taxon>
        <taxon>Brassiceae</taxon>
        <taxon>Brassica</taxon>
    </lineage>
</organism>
<comment type="caution">
    <text evidence="2">The sequence shown here is derived from an EMBL/GenBank/DDBJ whole genome shotgun (WGS) entry which is preliminary data.</text>
</comment>
<keyword evidence="3" id="KW-1185">Reference proteome</keyword>
<dbReference type="EMBL" id="JAGKQM010001060">
    <property type="protein sequence ID" value="KAH0852472.1"/>
    <property type="molecule type" value="Genomic_DNA"/>
</dbReference>
<protein>
    <submittedName>
        <fullName evidence="2">Uncharacterized protein</fullName>
    </submittedName>
</protein>
<evidence type="ECO:0000256" key="1">
    <source>
        <dbReference type="SAM" id="MobiDB-lite"/>
    </source>
</evidence>
<evidence type="ECO:0000313" key="2">
    <source>
        <dbReference type="EMBL" id="KAH0852472.1"/>
    </source>
</evidence>